<protein>
    <submittedName>
        <fullName evidence="2">Uncharacterized protein</fullName>
    </submittedName>
</protein>
<dbReference type="AlphaFoldDB" id="A0A1E3K8W4"/>
<organism evidence="2 3">
    <name type="scientific">Cryptococcus amylolentus CBS 6273</name>
    <dbReference type="NCBI Taxonomy" id="1296118"/>
    <lineage>
        <taxon>Eukaryota</taxon>
        <taxon>Fungi</taxon>
        <taxon>Dikarya</taxon>
        <taxon>Basidiomycota</taxon>
        <taxon>Agaricomycotina</taxon>
        <taxon>Tremellomycetes</taxon>
        <taxon>Tremellales</taxon>
        <taxon>Cryptococcaceae</taxon>
        <taxon>Cryptococcus</taxon>
    </lineage>
</organism>
<dbReference type="EMBL" id="MEKH01000004">
    <property type="protein sequence ID" value="ODO09618.1"/>
    <property type="molecule type" value="Genomic_DNA"/>
</dbReference>
<name>A0A1E3K8W4_9TREE</name>
<proteinExistence type="predicted"/>
<feature type="region of interest" description="Disordered" evidence="1">
    <location>
        <begin position="47"/>
        <end position="69"/>
    </location>
</feature>
<gene>
    <name evidence="2" type="ORF">I350_03226</name>
</gene>
<evidence type="ECO:0000313" key="3">
    <source>
        <dbReference type="Proteomes" id="UP000095149"/>
    </source>
</evidence>
<feature type="compositionally biased region" description="Low complexity" evidence="1">
    <location>
        <begin position="49"/>
        <end position="69"/>
    </location>
</feature>
<sequence>MAIPSAPPLLVARSGARQWITLVVHPGLPGDAGPSSLDWVLLDDNGAGSSSTDLLPDLLPTLPSPIAQR</sequence>
<reference evidence="2 3" key="1">
    <citation type="submission" date="2016-06" db="EMBL/GenBank/DDBJ databases">
        <title>Evolution of pathogenesis and genome organization in the Tremellales.</title>
        <authorList>
            <person name="Cuomo C."/>
            <person name="Litvintseva A."/>
            <person name="Heitman J."/>
            <person name="Chen Y."/>
            <person name="Sun S."/>
            <person name="Springer D."/>
            <person name="Dromer F."/>
            <person name="Young S."/>
            <person name="Zeng Q."/>
            <person name="Chapman S."/>
            <person name="Gujja S."/>
            <person name="Saif S."/>
            <person name="Birren B."/>
        </authorList>
    </citation>
    <scope>NUCLEOTIDE SEQUENCE [LARGE SCALE GENOMIC DNA]</scope>
    <source>
        <strain evidence="2 3">CBS 6273</strain>
    </source>
</reference>
<evidence type="ECO:0000313" key="2">
    <source>
        <dbReference type="EMBL" id="ODO09618.1"/>
    </source>
</evidence>
<accession>A0A1E3K8W4</accession>
<dbReference type="Proteomes" id="UP000095149">
    <property type="component" value="Unassembled WGS sequence"/>
</dbReference>
<evidence type="ECO:0000256" key="1">
    <source>
        <dbReference type="SAM" id="MobiDB-lite"/>
    </source>
</evidence>
<comment type="caution">
    <text evidence="2">The sequence shown here is derived from an EMBL/GenBank/DDBJ whole genome shotgun (WGS) entry which is preliminary data.</text>
</comment>